<keyword evidence="2" id="KW-1185">Reference proteome</keyword>
<evidence type="ECO:0000313" key="1">
    <source>
        <dbReference type="EMBL" id="MBO1804647.1"/>
    </source>
</evidence>
<dbReference type="EMBL" id="JAGDYL010000006">
    <property type="protein sequence ID" value="MBO1804647.1"/>
    <property type="molecule type" value="Genomic_DNA"/>
</dbReference>
<accession>A0A939LYB5</accession>
<gene>
    <name evidence="1" type="ORF">J4H91_04850</name>
</gene>
<evidence type="ECO:0000313" key="2">
    <source>
        <dbReference type="Proteomes" id="UP000664398"/>
    </source>
</evidence>
<dbReference type="RefSeq" id="WP_208045136.1">
    <property type="nucleotide sequence ID" value="NZ_JAGDYL010000006.1"/>
</dbReference>
<dbReference type="Proteomes" id="UP000664398">
    <property type="component" value="Unassembled WGS sequence"/>
</dbReference>
<name>A0A939LYB5_9MICO</name>
<reference evidence="1" key="1">
    <citation type="submission" date="2021-03" db="EMBL/GenBank/DDBJ databases">
        <title>Leucobacter chromiisoli sp. nov., isolated from chromium-containing soil of chemical plant.</title>
        <authorList>
            <person name="Xu Z."/>
        </authorList>
    </citation>
    <scope>NUCLEOTIDE SEQUENCE</scope>
    <source>
        <strain evidence="1">A2</strain>
    </source>
</reference>
<comment type="caution">
    <text evidence="1">The sequence shown here is derived from an EMBL/GenBank/DDBJ whole genome shotgun (WGS) entry which is preliminary data.</text>
</comment>
<sequence length="270" mass="28192">MTEGPPLERVRLARALFPDLAAELDGALARHGGDDTASFDDWLDGAATEMLGGIGFDEVADPAISARFEAAFAAARAAADRLGAPLPEPEAFTAAGVPFERLASAMAADPELLPVPAPHGLGSERWRRAFAHGDVDGLVLATEALREFDALDALDATPTGEAAPPAVEAPGGVRWTLRLVPAGHRPARLGLGFSHGPHPTLPEMLMLQLMRVMSGEPPVDAESFTWLSGSLADGRLAARHVYDASDGVVRISCREVGSQGPHLGARPPVG</sequence>
<proteinExistence type="predicted"/>
<organism evidence="1 2">
    <name type="scientific">Leucobacter ruminantium</name>
    <dbReference type="NCBI Taxonomy" id="1289170"/>
    <lineage>
        <taxon>Bacteria</taxon>
        <taxon>Bacillati</taxon>
        <taxon>Actinomycetota</taxon>
        <taxon>Actinomycetes</taxon>
        <taxon>Micrococcales</taxon>
        <taxon>Microbacteriaceae</taxon>
        <taxon>Leucobacter</taxon>
    </lineage>
</organism>
<dbReference type="AlphaFoldDB" id="A0A939LYB5"/>
<protein>
    <submittedName>
        <fullName evidence="1">Uncharacterized protein</fullName>
    </submittedName>
</protein>